<sequence>MSRERRRSRRQPKEEEVEREVIKQEESLDPDYWEKLLRHHYEQQQEDLARNLGKGKLRRKPVNYNDSSQEDRGIGQGTEQHHNYYFICVCKRECDLLFAVLGKTLALGEELSVRS</sequence>
<name>A0AAW0PR37_9GOBI</name>
<evidence type="ECO:0000259" key="2">
    <source>
        <dbReference type="SMART" id="SM01147"/>
    </source>
</evidence>
<protein>
    <recommendedName>
        <fullName evidence="2">DUF1087 domain-containing protein</fullName>
    </recommendedName>
</protein>
<evidence type="ECO:0000256" key="1">
    <source>
        <dbReference type="SAM" id="MobiDB-lite"/>
    </source>
</evidence>
<proteinExistence type="predicted"/>
<feature type="region of interest" description="Disordered" evidence="1">
    <location>
        <begin position="48"/>
        <end position="76"/>
    </location>
</feature>
<reference evidence="4" key="1">
    <citation type="submission" date="2024-04" db="EMBL/GenBank/DDBJ databases">
        <title>Salinicola lusitanus LLJ914,a marine bacterium isolated from the Okinawa Trough.</title>
        <authorList>
            <person name="Li J."/>
        </authorList>
    </citation>
    <scope>NUCLEOTIDE SEQUENCE [LARGE SCALE GENOMIC DNA]</scope>
</reference>
<feature type="compositionally biased region" description="Basic and acidic residues" evidence="1">
    <location>
        <begin position="11"/>
        <end position="21"/>
    </location>
</feature>
<dbReference type="Pfam" id="PF06465">
    <property type="entry name" value="DUF1087"/>
    <property type="match status" value="1"/>
</dbReference>
<keyword evidence="4" id="KW-1185">Reference proteome</keyword>
<dbReference type="InterPro" id="IPR009463">
    <property type="entry name" value="DUF1087"/>
</dbReference>
<feature type="region of interest" description="Disordered" evidence="1">
    <location>
        <begin position="1"/>
        <end position="21"/>
    </location>
</feature>
<dbReference type="EMBL" id="JBBPFD010000003">
    <property type="protein sequence ID" value="KAK7933539.1"/>
    <property type="molecule type" value="Genomic_DNA"/>
</dbReference>
<comment type="caution">
    <text evidence="3">The sequence shown here is derived from an EMBL/GenBank/DDBJ whole genome shotgun (WGS) entry which is preliminary data.</text>
</comment>
<feature type="compositionally biased region" description="Basic residues" evidence="1">
    <location>
        <begin position="1"/>
        <end position="10"/>
    </location>
</feature>
<dbReference type="SMART" id="SM01147">
    <property type="entry name" value="DUF1087"/>
    <property type="match status" value="1"/>
</dbReference>
<organism evidence="3 4">
    <name type="scientific">Mugilogobius chulae</name>
    <name type="common">yellowstripe goby</name>
    <dbReference type="NCBI Taxonomy" id="88201"/>
    <lineage>
        <taxon>Eukaryota</taxon>
        <taxon>Metazoa</taxon>
        <taxon>Chordata</taxon>
        <taxon>Craniata</taxon>
        <taxon>Vertebrata</taxon>
        <taxon>Euteleostomi</taxon>
        <taxon>Actinopterygii</taxon>
        <taxon>Neopterygii</taxon>
        <taxon>Teleostei</taxon>
        <taxon>Neoteleostei</taxon>
        <taxon>Acanthomorphata</taxon>
        <taxon>Gobiaria</taxon>
        <taxon>Gobiiformes</taxon>
        <taxon>Gobioidei</taxon>
        <taxon>Gobiidae</taxon>
        <taxon>Gobionellinae</taxon>
        <taxon>Mugilogobius</taxon>
    </lineage>
</organism>
<dbReference type="AlphaFoldDB" id="A0AAW0PR37"/>
<feature type="domain" description="DUF1087" evidence="2">
    <location>
        <begin position="8"/>
        <end position="72"/>
    </location>
</feature>
<gene>
    <name evidence="3" type="ORF">WMY93_004435</name>
</gene>
<evidence type="ECO:0000313" key="3">
    <source>
        <dbReference type="EMBL" id="KAK7933539.1"/>
    </source>
</evidence>
<accession>A0AAW0PR37</accession>
<dbReference type="Proteomes" id="UP001460270">
    <property type="component" value="Unassembled WGS sequence"/>
</dbReference>
<evidence type="ECO:0000313" key="4">
    <source>
        <dbReference type="Proteomes" id="UP001460270"/>
    </source>
</evidence>